<evidence type="ECO:0000313" key="5">
    <source>
        <dbReference type="Proteomes" id="UP000189956"/>
    </source>
</evidence>
<feature type="transmembrane region" description="Helical" evidence="1">
    <location>
        <begin position="35"/>
        <end position="55"/>
    </location>
</feature>
<dbReference type="eggNOG" id="COG0457">
    <property type="taxonomic scope" value="Bacteria"/>
</dbReference>
<accession>A0A099WXN8</accession>
<keyword evidence="1" id="KW-1133">Transmembrane helix</keyword>
<evidence type="ECO:0000313" key="3">
    <source>
        <dbReference type="EMBL" id="SJZ34971.1"/>
    </source>
</evidence>
<reference evidence="3 5" key="2">
    <citation type="submission" date="2017-02" db="EMBL/GenBank/DDBJ databases">
        <authorList>
            <person name="Peterson S.W."/>
        </authorList>
    </citation>
    <scope>NUCLEOTIDE SEQUENCE [LARGE SCALE GENOMIC DNA]</scope>
    <source>
        <strain evidence="3 5">ATCC 700135</strain>
    </source>
</reference>
<dbReference type="Pfam" id="PF13181">
    <property type="entry name" value="TPR_8"/>
    <property type="match status" value="1"/>
</dbReference>
<keyword evidence="1" id="KW-0812">Transmembrane</keyword>
<dbReference type="InterPro" id="IPR011990">
    <property type="entry name" value="TPR-like_helical_dom_sf"/>
</dbReference>
<proteinExistence type="predicted"/>
<keyword evidence="4" id="KW-1185">Reference proteome</keyword>
<reference evidence="2 4" key="1">
    <citation type="submission" date="2014-08" db="EMBL/GenBank/DDBJ databases">
        <title>Porphyromonas cangingivalis strain:COT-109_OH1386 Genome sequencing.</title>
        <authorList>
            <person name="Wallis C."/>
            <person name="Deusch O."/>
            <person name="O'Flynn C."/>
            <person name="Davis I."/>
            <person name="Jospin G."/>
            <person name="Darling A.E."/>
            <person name="Coil D.A."/>
            <person name="Alexiev A."/>
            <person name="Horsfall A."/>
            <person name="Kirkwood N."/>
            <person name="Harris S."/>
            <person name="Eisen J.A."/>
        </authorList>
    </citation>
    <scope>NUCLEOTIDE SEQUENCE [LARGE SCALE GENOMIC DNA]</scope>
    <source>
        <strain evidence="4">COT-109 OH1386</strain>
        <strain evidence="2">COT-109_OH1386</strain>
    </source>
</reference>
<name>A0A099WXN8_PORCN</name>
<dbReference type="RefSeq" id="WP_036845110.1">
    <property type="nucleotide sequence ID" value="NZ_CALTZT010000068.1"/>
</dbReference>
<protein>
    <submittedName>
        <fullName evidence="3">Tetratricopeptide repeat-containing protein</fullName>
    </submittedName>
</protein>
<dbReference type="InterPro" id="IPR019734">
    <property type="entry name" value="TPR_rpt"/>
</dbReference>
<dbReference type="EMBL" id="FUWL01000004">
    <property type="protein sequence ID" value="SJZ34971.1"/>
    <property type="molecule type" value="Genomic_DNA"/>
</dbReference>
<dbReference type="SMART" id="SM00028">
    <property type="entry name" value="TPR"/>
    <property type="match status" value="3"/>
</dbReference>
<dbReference type="STRING" id="36874.HQ34_02275"/>
<evidence type="ECO:0000256" key="1">
    <source>
        <dbReference type="SAM" id="Phobius"/>
    </source>
</evidence>
<dbReference type="Gene3D" id="1.25.40.10">
    <property type="entry name" value="Tetratricopeptide repeat domain"/>
    <property type="match status" value="2"/>
</dbReference>
<dbReference type="Pfam" id="PF13174">
    <property type="entry name" value="TPR_6"/>
    <property type="match status" value="2"/>
</dbReference>
<evidence type="ECO:0000313" key="4">
    <source>
        <dbReference type="Proteomes" id="UP000030125"/>
    </source>
</evidence>
<dbReference type="Proteomes" id="UP000030125">
    <property type="component" value="Unassembled WGS sequence"/>
</dbReference>
<sequence>MSKDPKQQENLTPEQEVGVIVSKSEKFIDDNKKNITVAVLAVIILVGAFFAYKHLYAQPKEDKAKEAMFRAEHYFGVDSFALALNGDGAKTTGFLEIIKKYGSTEAGNLAQAYAGISYFKLGEYDKALEHLKKFSADDEMLAPTVVGLIGDCLVEKGNVQEAVSYFEKAAAKADNSVISPVYLKKAGLAYESLGQNDKAMTCYKTIKDKYYDSEEAGLIDKYIERLNLK</sequence>
<dbReference type="AlphaFoldDB" id="A0A099WXN8"/>
<dbReference type="OrthoDB" id="9808622at2"/>
<evidence type="ECO:0000313" key="2">
    <source>
        <dbReference type="EMBL" id="KGN79417.1"/>
    </source>
</evidence>
<dbReference type="SUPFAM" id="SSF48452">
    <property type="entry name" value="TPR-like"/>
    <property type="match status" value="1"/>
</dbReference>
<keyword evidence="1" id="KW-0472">Membrane</keyword>
<organism evidence="2 4">
    <name type="scientific">Porphyromonas cangingivalis</name>
    <dbReference type="NCBI Taxonomy" id="36874"/>
    <lineage>
        <taxon>Bacteria</taxon>
        <taxon>Pseudomonadati</taxon>
        <taxon>Bacteroidota</taxon>
        <taxon>Bacteroidia</taxon>
        <taxon>Bacteroidales</taxon>
        <taxon>Porphyromonadaceae</taxon>
        <taxon>Porphyromonas</taxon>
    </lineage>
</organism>
<dbReference type="Proteomes" id="UP000189956">
    <property type="component" value="Unassembled WGS sequence"/>
</dbReference>
<gene>
    <name evidence="2" type="ORF">HQ35_07565</name>
    <name evidence="3" type="ORF">SAMN02745205_00427</name>
</gene>
<dbReference type="EMBL" id="JQJD01000050">
    <property type="protein sequence ID" value="KGN79417.1"/>
    <property type="molecule type" value="Genomic_DNA"/>
</dbReference>